<dbReference type="AlphaFoldDB" id="X0TY52"/>
<comment type="caution">
    <text evidence="1">The sequence shown here is derived from an EMBL/GenBank/DDBJ whole genome shotgun (WGS) entry which is preliminary data.</text>
</comment>
<name>X0TY52_9ZZZZ</name>
<organism evidence="1">
    <name type="scientific">marine sediment metagenome</name>
    <dbReference type="NCBI Taxonomy" id="412755"/>
    <lineage>
        <taxon>unclassified sequences</taxon>
        <taxon>metagenomes</taxon>
        <taxon>ecological metagenomes</taxon>
    </lineage>
</organism>
<feature type="non-terminal residue" evidence="1">
    <location>
        <position position="1"/>
    </location>
</feature>
<protein>
    <submittedName>
        <fullName evidence="1">Uncharacterized protein</fullName>
    </submittedName>
</protein>
<gene>
    <name evidence="1" type="ORF">S01H1_24312</name>
</gene>
<feature type="non-terminal residue" evidence="1">
    <location>
        <position position="68"/>
    </location>
</feature>
<evidence type="ECO:0000313" key="1">
    <source>
        <dbReference type="EMBL" id="GAF93062.1"/>
    </source>
</evidence>
<proteinExistence type="predicted"/>
<sequence length="68" mass="7976">LLEFEYPWLMAFTDHHARDLREPLEDGCRLSPRNVADVEGIRAFRRGVRLMLIRAAAELFPEAFVYID</sequence>
<accession>X0TY52</accession>
<reference evidence="1" key="1">
    <citation type="journal article" date="2014" name="Front. Microbiol.">
        <title>High frequency of phylogenetically diverse reductive dehalogenase-homologous genes in deep subseafloor sedimentary metagenomes.</title>
        <authorList>
            <person name="Kawai M."/>
            <person name="Futagami T."/>
            <person name="Toyoda A."/>
            <person name="Takaki Y."/>
            <person name="Nishi S."/>
            <person name="Hori S."/>
            <person name="Arai W."/>
            <person name="Tsubouchi T."/>
            <person name="Morono Y."/>
            <person name="Uchiyama I."/>
            <person name="Ito T."/>
            <person name="Fujiyama A."/>
            <person name="Inagaki F."/>
            <person name="Takami H."/>
        </authorList>
    </citation>
    <scope>NUCLEOTIDE SEQUENCE</scope>
    <source>
        <strain evidence="1">Expedition CK06-06</strain>
    </source>
</reference>
<dbReference type="EMBL" id="BARS01014405">
    <property type="protein sequence ID" value="GAF93062.1"/>
    <property type="molecule type" value="Genomic_DNA"/>
</dbReference>